<dbReference type="InterPro" id="IPR054028">
    <property type="entry name" value="TarS/TarP_linker"/>
</dbReference>
<evidence type="ECO:0000259" key="2">
    <source>
        <dbReference type="Pfam" id="PF22181"/>
    </source>
</evidence>
<dbReference type="Pfam" id="PF00535">
    <property type="entry name" value="Glycos_transf_2"/>
    <property type="match status" value="1"/>
</dbReference>
<dbReference type="Proteomes" id="UP000569914">
    <property type="component" value="Unassembled WGS sequence"/>
</dbReference>
<dbReference type="RefSeq" id="WP_179758078.1">
    <property type="nucleotide sequence ID" value="NZ_JACCBU010000001.1"/>
</dbReference>
<dbReference type="Pfam" id="PF22181">
    <property type="entry name" value="TarS_linker"/>
    <property type="match status" value="1"/>
</dbReference>
<name>A0A7Y9LD79_9ACTN</name>
<dbReference type="AlphaFoldDB" id="A0A7Y9LD79"/>
<dbReference type="InterPro" id="IPR029044">
    <property type="entry name" value="Nucleotide-diphossugar_trans"/>
</dbReference>
<keyword evidence="4" id="KW-1185">Reference proteome</keyword>
<evidence type="ECO:0000313" key="3">
    <source>
        <dbReference type="EMBL" id="NYE75599.1"/>
    </source>
</evidence>
<protein>
    <submittedName>
        <fullName evidence="3">Glycosyltransferase involved in cell wall biosynthesis</fullName>
    </submittedName>
</protein>
<accession>A0A7Y9LD79</accession>
<feature type="domain" description="Glycosyltransferase 2-like" evidence="1">
    <location>
        <begin position="6"/>
        <end position="121"/>
    </location>
</feature>
<organism evidence="3 4">
    <name type="scientific">Microlunatus parietis</name>
    <dbReference type="NCBI Taxonomy" id="682979"/>
    <lineage>
        <taxon>Bacteria</taxon>
        <taxon>Bacillati</taxon>
        <taxon>Actinomycetota</taxon>
        <taxon>Actinomycetes</taxon>
        <taxon>Propionibacteriales</taxon>
        <taxon>Propionibacteriaceae</taxon>
        <taxon>Microlunatus</taxon>
    </lineage>
</organism>
<feature type="domain" description="TarS/TarP linker" evidence="2">
    <location>
        <begin position="226"/>
        <end position="320"/>
    </location>
</feature>
<dbReference type="GO" id="GO:0016758">
    <property type="term" value="F:hexosyltransferase activity"/>
    <property type="evidence" value="ECO:0007669"/>
    <property type="project" value="UniProtKB-ARBA"/>
</dbReference>
<reference evidence="3 4" key="1">
    <citation type="submission" date="2020-07" db="EMBL/GenBank/DDBJ databases">
        <title>Sequencing the genomes of 1000 actinobacteria strains.</title>
        <authorList>
            <person name="Klenk H.-P."/>
        </authorList>
    </citation>
    <scope>NUCLEOTIDE SEQUENCE [LARGE SCALE GENOMIC DNA]</scope>
    <source>
        <strain evidence="3 4">DSM 22083</strain>
    </source>
</reference>
<dbReference type="Gene3D" id="3.90.550.10">
    <property type="entry name" value="Spore Coat Polysaccharide Biosynthesis Protein SpsA, Chain A"/>
    <property type="match status" value="1"/>
</dbReference>
<dbReference type="SUPFAM" id="SSF53448">
    <property type="entry name" value="Nucleotide-diphospho-sugar transferases"/>
    <property type="match status" value="1"/>
</dbReference>
<dbReference type="CDD" id="cd00761">
    <property type="entry name" value="Glyco_tranf_GTA_type"/>
    <property type="match status" value="1"/>
</dbReference>
<proteinExistence type="predicted"/>
<evidence type="ECO:0000313" key="4">
    <source>
        <dbReference type="Proteomes" id="UP000569914"/>
    </source>
</evidence>
<evidence type="ECO:0000259" key="1">
    <source>
        <dbReference type="Pfam" id="PF00535"/>
    </source>
</evidence>
<sequence>MRTCVSLVVPTYRTEPDHLGMLVESVDRLTLPADAFELIFVDDGSPDDTYARLQKLAAERPHTIARQIPNSGWPGRPRNVGTDQASGEYVLYLDHDDVLFPDGLEHAYAFGHRHQADVVNVKEARTKGWGWGWDTYDQDRAPAPESALADLLPLTPHKLYRRDFLREQHVRFDERRRLLWEDVRFNLLAYARGARVAVFGSRACYHWMKREAGTSTTFGVDVEEKWRNLTDLVRSSADLLPPGPRRDEVLLHLYRGRFLDRLGAWMLTARPQRLEYETERARALAEELIPERLDAGLTPPVRARSRCLRTGDLDTARRLALIERGVSASAVAVAVSWQGPRLLLTIESQLRYEGAPLILTRTADGRLQREPDAAVRAALGQDQLDFAGSADTGLLQFGLKARDTREDWHVGEPGPLALEPAGDRFVIKGRHTAAVEIGTAIFGRPLGQQPYDVSLSTTALDRRFHHAAPGPDGLVLPALIDGTAVIAYTNRSGGLSLDVGERFRTVAAGAASPDATVDLLPSDGGSVLELGVPGVHVHGCTALPGTVRLVPDDDREPVELSATLLGSDGRARIRTAAAAIAPGTYTIQVRFSGRTTKTDHTVTVRSTLSTRFRRLLHRR</sequence>
<dbReference type="InterPro" id="IPR001173">
    <property type="entry name" value="Glyco_trans_2-like"/>
</dbReference>
<dbReference type="EMBL" id="JACCBU010000001">
    <property type="protein sequence ID" value="NYE75599.1"/>
    <property type="molecule type" value="Genomic_DNA"/>
</dbReference>
<dbReference type="PANTHER" id="PTHR22916:SF3">
    <property type="entry name" value="UDP-GLCNAC:BETAGAL BETA-1,3-N-ACETYLGLUCOSAMINYLTRANSFERASE-LIKE PROTEIN 1"/>
    <property type="match status" value="1"/>
</dbReference>
<dbReference type="PANTHER" id="PTHR22916">
    <property type="entry name" value="GLYCOSYLTRANSFERASE"/>
    <property type="match status" value="1"/>
</dbReference>
<comment type="caution">
    <text evidence="3">The sequence shown here is derived from an EMBL/GenBank/DDBJ whole genome shotgun (WGS) entry which is preliminary data.</text>
</comment>
<keyword evidence="3" id="KW-0808">Transferase</keyword>
<gene>
    <name evidence="3" type="ORF">BKA15_006928</name>
</gene>